<evidence type="ECO:0000256" key="1">
    <source>
        <dbReference type="ARBA" id="ARBA00005417"/>
    </source>
</evidence>
<evidence type="ECO:0000313" key="6">
    <source>
        <dbReference type="EMBL" id="MEX3743768.1"/>
    </source>
</evidence>
<accession>A0ABV3VQW9</accession>
<dbReference type="EMBL" id="JBFRHK010000001">
    <property type="protein sequence ID" value="MEX3743768.1"/>
    <property type="molecule type" value="Genomic_DNA"/>
</dbReference>
<dbReference type="SUPFAM" id="SSF52540">
    <property type="entry name" value="P-loop containing nucleoside triphosphate hydrolases"/>
    <property type="match status" value="1"/>
</dbReference>
<dbReference type="CDD" id="cd03230">
    <property type="entry name" value="ABC_DR_subfamily_A"/>
    <property type="match status" value="1"/>
</dbReference>
<evidence type="ECO:0000313" key="7">
    <source>
        <dbReference type="Proteomes" id="UP001558534"/>
    </source>
</evidence>
<keyword evidence="7" id="KW-1185">Reference proteome</keyword>
<evidence type="ECO:0000256" key="4">
    <source>
        <dbReference type="ARBA" id="ARBA00022840"/>
    </source>
</evidence>
<evidence type="ECO:0000256" key="3">
    <source>
        <dbReference type="ARBA" id="ARBA00022741"/>
    </source>
</evidence>
<keyword evidence="3" id="KW-0547">Nucleotide-binding</keyword>
<keyword evidence="2" id="KW-0813">Transport</keyword>
<dbReference type="InterPro" id="IPR027417">
    <property type="entry name" value="P-loop_NTPase"/>
</dbReference>
<evidence type="ECO:0000256" key="2">
    <source>
        <dbReference type="ARBA" id="ARBA00022448"/>
    </source>
</evidence>
<dbReference type="GO" id="GO:0005524">
    <property type="term" value="F:ATP binding"/>
    <property type="evidence" value="ECO:0007669"/>
    <property type="project" value="UniProtKB-KW"/>
</dbReference>
<dbReference type="InterPro" id="IPR003593">
    <property type="entry name" value="AAA+_ATPase"/>
</dbReference>
<reference evidence="6 7" key="1">
    <citation type="submission" date="2024-07" db="EMBL/GenBank/DDBJ databases">
        <title>Characterization of a bacterium isolated from hydrolysated instant sea cucumber by whole-genome sequencing and metabolomics.</title>
        <authorList>
            <person name="Luo X."/>
            <person name="Zhang Z."/>
            <person name="Zheng Z."/>
            <person name="Zhang W."/>
            <person name="Ming T."/>
            <person name="Jiao L."/>
            <person name="Su X."/>
            <person name="Kong F."/>
            <person name="Xu J."/>
        </authorList>
    </citation>
    <scope>NUCLEOTIDE SEQUENCE [LARGE SCALE GENOMIC DNA]</scope>
    <source>
        <strain evidence="6 7">XL-2024</strain>
    </source>
</reference>
<proteinExistence type="inferred from homology"/>
<dbReference type="InterPro" id="IPR003439">
    <property type="entry name" value="ABC_transporter-like_ATP-bd"/>
</dbReference>
<comment type="similarity">
    <text evidence="1">Belongs to the ABC transporter superfamily.</text>
</comment>
<dbReference type="PROSITE" id="PS50893">
    <property type="entry name" value="ABC_TRANSPORTER_2"/>
    <property type="match status" value="1"/>
</dbReference>
<dbReference type="PANTHER" id="PTHR43335:SF4">
    <property type="entry name" value="ABC TRANSPORTER, ATP-BINDING PROTEIN"/>
    <property type="match status" value="1"/>
</dbReference>
<dbReference type="RefSeq" id="WP_368634802.1">
    <property type="nucleotide sequence ID" value="NZ_JBFRHK010000001.1"/>
</dbReference>
<sequence length="319" mass="36419">MLEVQNITVQFGANKVLNDISMTFEQGEMIGLVAPNGTGKSTFMNVLMNYVKPTKGKVVFKDGLSYSNKSNEVKIHQFVSMMPDQSDLYNHLSGREHLKMFATMWQSDLKLIDETIEALNMGHYVNKKTGTYSLGMRQRLCFAMQIVTNTEIMMMDEVMNGLDPNNVEIISKILVKKKAEGKIIIIASHLLDNLEKYADRIFLFNKGKLVNTNQVIEGFSQAHIKTIRVKNMEDHTKQQLHELFPNLELQTLTNGMSLIHLPSSEASLLSSFTSFLVERNVVDFAFGKVTLNDLYSMYYHEDRNGDSQLKKNNHINYEE</sequence>
<organism evidence="6 7">
    <name type="scientific">Lysinibacillus xylanilyticus</name>
    <dbReference type="NCBI Taxonomy" id="582475"/>
    <lineage>
        <taxon>Bacteria</taxon>
        <taxon>Bacillati</taxon>
        <taxon>Bacillota</taxon>
        <taxon>Bacilli</taxon>
        <taxon>Bacillales</taxon>
        <taxon>Bacillaceae</taxon>
        <taxon>Lysinibacillus</taxon>
    </lineage>
</organism>
<feature type="domain" description="ABC transporter" evidence="5">
    <location>
        <begin position="2"/>
        <end position="231"/>
    </location>
</feature>
<keyword evidence="4 6" id="KW-0067">ATP-binding</keyword>
<dbReference type="PANTHER" id="PTHR43335">
    <property type="entry name" value="ABC TRANSPORTER, ATP-BINDING PROTEIN"/>
    <property type="match status" value="1"/>
</dbReference>
<dbReference type="Gene3D" id="3.40.50.300">
    <property type="entry name" value="P-loop containing nucleotide triphosphate hydrolases"/>
    <property type="match status" value="1"/>
</dbReference>
<comment type="caution">
    <text evidence="6">The sequence shown here is derived from an EMBL/GenBank/DDBJ whole genome shotgun (WGS) entry which is preliminary data.</text>
</comment>
<name>A0ABV3VQW9_9BACI</name>
<dbReference type="PROSITE" id="PS00211">
    <property type="entry name" value="ABC_TRANSPORTER_1"/>
    <property type="match status" value="1"/>
</dbReference>
<protein>
    <submittedName>
        <fullName evidence="6">ABC transporter ATP-binding protein</fullName>
    </submittedName>
</protein>
<dbReference type="InterPro" id="IPR017871">
    <property type="entry name" value="ABC_transporter-like_CS"/>
</dbReference>
<dbReference type="SMART" id="SM00382">
    <property type="entry name" value="AAA"/>
    <property type="match status" value="1"/>
</dbReference>
<gene>
    <name evidence="6" type="ORF">AB1300_01330</name>
</gene>
<evidence type="ECO:0000259" key="5">
    <source>
        <dbReference type="PROSITE" id="PS50893"/>
    </source>
</evidence>
<dbReference type="Pfam" id="PF00005">
    <property type="entry name" value="ABC_tran"/>
    <property type="match status" value="1"/>
</dbReference>
<dbReference type="Proteomes" id="UP001558534">
    <property type="component" value="Unassembled WGS sequence"/>
</dbReference>